<proteinExistence type="predicted"/>
<sequence length="435" mass="47701">MSTAYVVVALATAEVSMSWLIFPAGFKSAGAIGLALGLLGVPLVGTAAAIGLILFFVCAAYTRIRVSDYSSTFYLGPASSSPPPSPRWRSAWPRTTERVCGRSHCRQRRHSPGVVPLLGGMTNRPAMHVLRTPDDRFDDLPGYPFDPHYAEIDAGDGHGTTLRAHYVDESTGQPSGETVLLLHGEPTWSYLWRNVIPPLVAAGHRCVAPDLVGFGRSDKPADRFDYTYQSHLDWLRRLVFDVLDLDDITLVCHDWGGLLGLRLLAEHPGRFRRVVATNTMLPAGDQDMGPFFLFWLQSSQRSNPFSVGEVVTRNHRSGKEIDPRVLAAYDAPFPGEPYLQGARQFPLLVPISPQDEAAGPNRDAWAVLERLEIPFLCAYGELDPVSRVHGEEMAERIPGAKGQPHVTIPGAGHFVQEDQPGPLTQAIADFIEGRP</sequence>
<evidence type="ECO:0000259" key="6">
    <source>
        <dbReference type="Pfam" id="PF00561"/>
    </source>
</evidence>
<comment type="subcellular location">
    <subcellularLocation>
        <location evidence="1">Membrane</location>
        <topology evidence="1">Multi-pass membrane protein</topology>
    </subcellularLocation>
</comment>
<keyword evidence="8" id="KW-1185">Reference proteome</keyword>
<keyword evidence="2 5" id="KW-0812">Transmembrane</keyword>
<dbReference type="PRINTS" id="PR00111">
    <property type="entry name" value="ABHYDROLASE"/>
</dbReference>
<accession>A0A4R4WFH0</accession>
<feature type="domain" description="AB hydrolase-1" evidence="6">
    <location>
        <begin position="178"/>
        <end position="419"/>
    </location>
</feature>
<evidence type="ECO:0000256" key="4">
    <source>
        <dbReference type="ARBA" id="ARBA00023136"/>
    </source>
</evidence>
<evidence type="ECO:0000313" key="7">
    <source>
        <dbReference type="EMBL" id="TDD15013.1"/>
    </source>
</evidence>
<dbReference type="Pfam" id="PF00561">
    <property type="entry name" value="Abhydrolase_1"/>
    <property type="match status" value="1"/>
</dbReference>
<dbReference type="InterPro" id="IPR000639">
    <property type="entry name" value="Epox_hydrolase-like"/>
</dbReference>
<dbReference type="InterPro" id="IPR029058">
    <property type="entry name" value="AB_hydrolase_fold"/>
</dbReference>
<dbReference type="PANTHER" id="PTHR43798:SF24">
    <property type="entry name" value="CIS-3-ALKYL-4-ALKYLOXETAN-2-ONE DECARBOXYLASE"/>
    <property type="match status" value="1"/>
</dbReference>
<keyword evidence="3 5" id="KW-1133">Transmembrane helix</keyword>
<evidence type="ECO:0000256" key="2">
    <source>
        <dbReference type="ARBA" id="ARBA00022692"/>
    </source>
</evidence>
<comment type="caution">
    <text evidence="7">The sequence shown here is derived from an EMBL/GenBank/DDBJ whole genome shotgun (WGS) entry which is preliminary data.</text>
</comment>
<keyword evidence="4 5" id="KW-0472">Membrane</keyword>
<dbReference type="InterPro" id="IPR032808">
    <property type="entry name" value="DoxX"/>
</dbReference>
<evidence type="ECO:0000313" key="8">
    <source>
        <dbReference type="Proteomes" id="UP000294543"/>
    </source>
</evidence>
<protein>
    <submittedName>
        <fullName evidence="7">Alpha/beta fold hydrolase</fullName>
    </submittedName>
</protein>
<evidence type="ECO:0000256" key="1">
    <source>
        <dbReference type="ARBA" id="ARBA00004141"/>
    </source>
</evidence>
<organism evidence="7 8">
    <name type="scientific">Nonomuraea diastatica</name>
    <dbReference type="NCBI Taxonomy" id="1848329"/>
    <lineage>
        <taxon>Bacteria</taxon>
        <taxon>Bacillati</taxon>
        <taxon>Actinomycetota</taxon>
        <taxon>Actinomycetes</taxon>
        <taxon>Streptosporangiales</taxon>
        <taxon>Streptosporangiaceae</taxon>
        <taxon>Nonomuraea</taxon>
    </lineage>
</organism>
<dbReference type="Gene3D" id="3.40.50.1820">
    <property type="entry name" value="alpha/beta hydrolase"/>
    <property type="match status" value="1"/>
</dbReference>
<dbReference type="InterPro" id="IPR000073">
    <property type="entry name" value="AB_hydrolase_1"/>
</dbReference>
<dbReference type="PRINTS" id="PR00412">
    <property type="entry name" value="EPOXHYDRLASE"/>
</dbReference>
<gene>
    <name evidence="7" type="ORF">E1294_35885</name>
</gene>
<dbReference type="AlphaFoldDB" id="A0A4R4WFH0"/>
<feature type="transmembrane region" description="Helical" evidence="5">
    <location>
        <begin position="33"/>
        <end position="57"/>
    </location>
</feature>
<reference evidence="7 8" key="1">
    <citation type="submission" date="2019-03" db="EMBL/GenBank/DDBJ databases">
        <title>Draft genome sequences of novel Actinobacteria.</title>
        <authorList>
            <person name="Sahin N."/>
            <person name="Ay H."/>
            <person name="Saygin H."/>
        </authorList>
    </citation>
    <scope>NUCLEOTIDE SEQUENCE [LARGE SCALE GENOMIC DNA]</scope>
    <source>
        <strain evidence="7 8">KC712</strain>
    </source>
</reference>
<dbReference type="Pfam" id="PF13564">
    <property type="entry name" value="DoxX_2"/>
    <property type="match status" value="1"/>
</dbReference>
<feature type="transmembrane region" description="Helical" evidence="5">
    <location>
        <begin position="6"/>
        <end position="26"/>
    </location>
</feature>
<dbReference type="Proteomes" id="UP000294543">
    <property type="component" value="Unassembled WGS sequence"/>
</dbReference>
<dbReference type="GO" id="GO:0016020">
    <property type="term" value="C:membrane"/>
    <property type="evidence" value="ECO:0007669"/>
    <property type="project" value="UniProtKB-SubCell"/>
</dbReference>
<dbReference type="SUPFAM" id="SSF53474">
    <property type="entry name" value="alpha/beta-Hydrolases"/>
    <property type="match status" value="1"/>
</dbReference>
<dbReference type="EMBL" id="SMKP01000134">
    <property type="protein sequence ID" value="TDD15013.1"/>
    <property type="molecule type" value="Genomic_DNA"/>
</dbReference>
<dbReference type="GO" id="GO:0016787">
    <property type="term" value="F:hydrolase activity"/>
    <property type="evidence" value="ECO:0007669"/>
    <property type="project" value="UniProtKB-KW"/>
</dbReference>
<keyword evidence="7" id="KW-0378">Hydrolase</keyword>
<evidence type="ECO:0000256" key="3">
    <source>
        <dbReference type="ARBA" id="ARBA00022989"/>
    </source>
</evidence>
<name>A0A4R4WFH0_9ACTN</name>
<dbReference type="PANTHER" id="PTHR43798">
    <property type="entry name" value="MONOACYLGLYCEROL LIPASE"/>
    <property type="match status" value="1"/>
</dbReference>
<dbReference type="NCBIfam" id="NF002043">
    <property type="entry name" value="PRK00870.1"/>
    <property type="match status" value="1"/>
</dbReference>
<evidence type="ECO:0000256" key="5">
    <source>
        <dbReference type="SAM" id="Phobius"/>
    </source>
</evidence>
<dbReference type="OrthoDB" id="9785847at2"/>
<dbReference type="InterPro" id="IPR050266">
    <property type="entry name" value="AB_hydrolase_sf"/>
</dbReference>